<accession>A0ABT6Y2I9</accession>
<dbReference type="SUPFAM" id="SSF47413">
    <property type="entry name" value="lambda repressor-like DNA-binding domains"/>
    <property type="match status" value="1"/>
</dbReference>
<dbReference type="EMBL" id="JASGCB010000043">
    <property type="protein sequence ID" value="MDI9261272.1"/>
    <property type="molecule type" value="Genomic_DNA"/>
</dbReference>
<dbReference type="InterPro" id="IPR001387">
    <property type="entry name" value="Cro/C1-type_HTH"/>
</dbReference>
<keyword evidence="4" id="KW-1185">Reference proteome</keyword>
<organism evidence="3 4">
    <name type="scientific">Alicyclobacillus sendaiensis PA2</name>
    <dbReference type="NCBI Taxonomy" id="3029425"/>
    <lineage>
        <taxon>Bacteria</taxon>
        <taxon>Bacillati</taxon>
        <taxon>Bacillota</taxon>
        <taxon>Bacilli</taxon>
        <taxon>Bacillales</taxon>
        <taxon>Alicyclobacillaceae</taxon>
        <taxon>Alicyclobacillus</taxon>
    </lineage>
</organism>
<evidence type="ECO:0000256" key="1">
    <source>
        <dbReference type="ARBA" id="ARBA00023125"/>
    </source>
</evidence>
<comment type="caution">
    <text evidence="3">The sequence shown here is derived from an EMBL/GenBank/DDBJ whole genome shotgun (WGS) entry which is preliminary data.</text>
</comment>
<dbReference type="Pfam" id="PF01381">
    <property type="entry name" value="HTH_3"/>
    <property type="match status" value="1"/>
</dbReference>
<dbReference type="PANTHER" id="PTHR46558">
    <property type="entry name" value="TRACRIPTIONAL REGULATORY PROTEIN-RELATED-RELATED"/>
    <property type="match status" value="1"/>
</dbReference>
<dbReference type="PANTHER" id="PTHR46558:SF11">
    <property type="entry name" value="HTH-TYPE TRANSCRIPTIONAL REGULATOR XRE"/>
    <property type="match status" value="1"/>
</dbReference>
<name>A0ABT6Y2I9_ALISE</name>
<protein>
    <submittedName>
        <fullName evidence="3">Helix-turn-helix transcriptional regulator</fullName>
    </submittedName>
</protein>
<dbReference type="Proteomes" id="UP001529245">
    <property type="component" value="Unassembled WGS sequence"/>
</dbReference>
<gene>
    <name evidence="3" type="ORF">QID03_14010</name>
</gene>
<evidence type="ECO:0000259" key="2">
    <source>
        <dbReference type="PROSITE" id="PS50943"/>
    </source>
</evidence>
<reference evidence="3 4" key="1">
    <citation type="submission" date="2023-04" db="EMBL/GenBank/DDBJ databases">
        <title>A. sendaiensis sub sp. chiapanensis a novel subspecie with specific adaptation in bacterial cell wall isolated from an active volcano.</title>
        <authorList>
            <person name="Alvarez Gutierrez P.E."/>
            <person name="Ortiz Cortes L.Y."/>
        </authorList>
    </citation>
    <scope>NUCLEOTIDE SEQUENCE [LARGE SCALE GENOMIC DNA]</scope>
    <source>
        <strain evidence="3 4">PA2</strain>
    </source>
</reference>
<feature type="domain" description="HTH cro/C1-type" evidence="2">
    <location>
        <begin position="6"/>
        <end position="60"/>
    </location>
</feature>
<dbReference type="CDD" id="cd00093">
    <property type="entry name" value="HTH_XRE"/>
    <property type="match status" value="1"/>
</dbReference>
<dbReference type="PROSITE" id="PS50943">
    <property type="entry name" value="HTH_CROC1"/>
    <property type="match status" value="1"/>
</dbReference>
<dbReference type="SMART" id="SM00530">
    <property type="entry name" value="HTH_XRE"/>
    <property type="match status" value="1"/>
</dbReference>
<keyword evidence="1" id="KW-0238">DNA-binding</keyword>
<proteinExistence type="predicted"/>
<dbReference type="InterPro" id="IPR010982">
    <property type="entry name" value="Lambda_DNA-bd_dom_sf"/>
</dbReference>
<dbReference type="RefSeq" id="WP_283204668.1">
    <property type="nucleotide sequence ID" value="NZ_JASGCB010000043.1"/>
</dbReference>
<dbReference type="Gene3D" id="1.10.260.40">
    <property type="entry name" value="lambda repressor-like DNA-binding domains"/>
    <property type="match status" value="1"/>
</dbReference>
<evidence type="ECO:0000313" key="3">
    <source>
        <dbReference type="EMBL" id="MDI9261272.1"/>
    </source>
</evidence>
<evidence type="ECO:0000313" key="4">
    <source>
        <dbReference type="Proteomes" id="UP001529245"/>
    </source>
</evidence>
<sequence>MFADRLRELRLISGISRKELAQGIGIAESTIANYENNLRLPDYEVLTRIADFFDVTTDYLLGRTDDPKGQATKEEPITIEELAFLRWVRKHVKGVFFAEFDEAPEESKKAVMETLRWYWETIEKPRIKKNENPS</sequence>